<proteinExistence type="predicted"/>
<protein>
    <recommendedName>
        <fullName evidence="3">Zn(2)-C6 fungal-type domain-containing protein</fullName>
    </recommendedName>
</protein>
<dbReference type="PANTHER" id="PTHR35392:SF5">
    <property type="entry name" value="ZN(2)-C6 FUNGAL-TYPE DOMAIN-CONTAINING PROTEIN"/>
    <property type="match status" value="1"/>
</dbReference>
<dbReference type="CDD" id="cd00067">
    <property type="entry name" value="GAL4"/>
    <property type="match status" value="1"/>
</dbReference>
<dbReference type="InterPro" id="IPR036864">
    <property type="entry name" value="Zn2-C6_fun-type_DNA-bd_sf"/>
</dbReference>
<dbReference type="PROSITE" id="PS50048">
    <property type="entry name" value="ZN2_CY6_FUNGAL_2"/>
    <property type="match status" value="1"/>
</dbReference>
<evidence type="ECO:0000313" key="4">
    <source>
        <dbReference type="EMBL" id="SPO02879.1"/>
    </source>
</evidence>
<feature type="compositionally biased region" description="Gly residues" evidence="2">
    <location>
        <begin position="80"/>
        <end position="92"/>
    </location>
</feature>
<dbReference type="InterPro" id="IPR052973">
    <property type="entry name" value="Fungal_sec-metab_reg_TF"/>
</dbReference>
<evidence type="ECO:0000313" key="5">
    <source>
        <dbReference type="Proteomes" id="UP001187682"/>
    </source>
</evidence>
<comment type="caution">
    <text evidence="4">The sequence shown here is derived from an EMBL/GenBank/DDBJ whole genome shotgun (WGS) entry which is preliminary data.</text>
</comment>
<feature type="domain" description="Zn(2)-C6 fungal-type" evidence="3">
    <location>
        <begin position="309"/>
        <end position="341"/>
    </location>
</feature>
<dbReference type="AlphaFoldDB" id="A0AAE8SVV7"/>
<gene>
    <name evidence="4" type="ORF">DNG_05557</name>
</gene>
<accession>A0AAE8SVV7</accession>
<sequence>MSATTSPPGPSPNLSSPYDLTQTPSSEDDSWQYLDYSSSGSVGVLPSPASGSLNGYAVVGYLGSPHYLDLDQPQFPAGGSMSGGSVGPGEGSGSARVSVDGGDPFVATSEAAAASFLAPQHLLFTDAQMAAMGFTADNMALPTSLPASLSTNLPTDLDILNQQSIFDNLDPFRTEYIGPWDPTSVGAIPAAQLISPALNSMSGSSHDSPSPLSGASKTPPPTRKVETGKVEKTRKKKKKARAGAAADAAGGGQAGRFVIVTPTIITAQAGRPNPFECFEEAHRTSHKGRKGPLANATKESALQVRRLGACFCCHSRKVKCDMERPCRNCVRLAAHVPQVICWQFQDFQTVLFPAFVRAHFGREEMARFMEENVDGFGLHGADEEEGGGGRCSVELFSGPRFRSVLVIPGARFFKPRTSEVLRHWHLHAERGGVDLQAKGAVPIGLDPSRGTQREEVKKRAKEYVRSILAEPAFADQLTETFRHTGLPRRILQIVQKYWLQSEATVVRKALSIYTLHYILTRHLCMTRPNIMSLAGTNLVPQHVPWVTPRVLNRQVKAVMDDLMQRETQLIFDLFSKNLKPKSRKEWAPCLAAFLVLCLFMESVETAADNFVVAQNEIRMRGAAEAADADAREYGRDFALGINEEIEKLPFRQFAYQFHQVYQTHSKDSSARAFNPLMDDEFAERGEVDAAGREMVEELRELLEGPFRHELDDLVMDPILPTHESHPWPRDVAVDYTGRLASRFLLSFTDEKYIFDQAA</sequence>
<feature type="region of interest" description="Disordered" evidence="2">
    <location>
        <begin position="73"/>
        <end position="101"/>
    </location>
</feature>
<evidence type="ECO:0000256" key="2">
    <source>
        <dbReference type="SAM" id="MobiDB-lite"/>
    </source>
</evidence>
<feature type="compositionally biased region" description="Basic residues" evidence="2">
    <location>
        <begin position="232"/>
        <end position="241"/>
    </location>
</feature>
<dbReference type="Pfam" id="PF00172">
    <property type="entry name" value="Zn_clus"/>
    <property type="match status" value="1"/>
</dbReference>
<feature type="region of interest" description="Disordered" evidence="2">
    <location>
        <begin position="1"/>
        <end position="34"/>
    </location>
</feature>
<dbReference type="GO" id="GO:0008270">
    <property type="term" value="F:zinc ion binding"/>
    <property type="evidence" value="ECO:0007669"/>
    <property type="project" value="InterPro"/>
</dbReference>
<name>A0AAE8SVV7_9PEZI</name>
<evidence type="ECO:0000256" key="1">
    <source>
        <dbReference type="ARBA" id="ARBA00023242"/>
    </source>
</evidence>
<dbReference type="Proteomes" id="UP001187682">
    <property type="component" value="Unassembled WGS sequence"/>
</dbReference>
<evidence type="ECO:0000259" key="3">
    <source>
        <dbReference type="PROSITE" id="PS50048"/>
    </source>
</evidence>
<dbReference type="InterPro" id="IPR001138">
    <property type="entry name" value="Zn2Cys6_DnaBD"/>
</dbReference>
<dbReference type="GO" id="GO:0000981">
    <property type="term" value="F:DNA-binding transcription factor activity, RNA polymerase II-specific"/>
    <property type="evidence" value="ECO:0007669"/>
    <property type="project" value="InterPro"/>
</dbReference>
<keyword evidence="1" id="KW-0539">Nucleus</keyword>
<dbReference type="SUPFAM" id="SSF57701">
    <property type="entry name" value="Zn2/Cys6 DNA-binding domain"/>
    <property type="match status" value="1"/>
</dbReference>
<feature type="region of interest" description="Disordered" evidence="2">
    <location>
        <begin position="198"/>
        <end position="247"/>
    </location>
</feature>
<reference evidence="4" key="1">
    <citation type="submission" date="2018-03" db="EMBL/GenBank/DDBJ databases">
        <authorList>
            <person name="Guldener U."/>
        </authorList>
    </citation>
    <scope>NUCLEOTIDE SEQUENCE</scope>
</reference>
<organism evidence="4 5">
    <name type="scientific">Cephalotrichum gorgonifer</name>
    <dbReference type="NCBI Taxonomy" id="2041049"/>
    <lineage>
        <taxon>Eukaryota</taxon>
        <taxon>Fungi</taxon>
        <taxon>Dikarya</taxon>
        <taxon>Ascomycota</taxon>
        <taxon>Pezizomycotina</taxon>
        <taxon>Sordariomycetes</taxon>
        <taxon>Hypocreomycetidae</taxon>
        <taxon>Microascales</taxon>
        <taxon>Microascaceae</taxon>
        <taxon>Cephalotrichum</taxon>
    </lineage>
</organism>
<feature type="compositionally biased region" description="Low complexity" evidence="2">
    <location>
        <begin position="200"/>
        <end position="216"/>
    </location>
</feature>
<dbReference type="EMBL" id="ONZQ02000007">
    <property type="protein sequence ID" value="SPO02879.1"/>
    <property type="molecule type" value="Genomic_DNA"/>
</dbReference>
<keyword evidence="5" id="KW-1185">Reference proteome</keyword>
<dbReference type="PANTHER" id="PTHR35392">
    <property type="entry name" value="ZN(II)2CYS6 TRANSCRIPTION FACTOR (EUROFUNG)-RELATED-RELATED"/>
    <property type="match status" value="1"/>
</dbReference>